<dbReference type="SUPFAM" id="SSF56112">
    <property type="entry name" value="Protein kinase-like (PK-like)"/>
    <property type="match status" value="1"/>
</dbReference>
<dbReference type="EMBL" id="JAZAVJ010000574">
    <property type="protein sequence ID" value="KAK7393953.1"/>
    <property type="molecule type" value="Genomic_DNA"/>
</dbReference>
<keyword evidence="2" id="KW-1185">Reference proteome</keyword>
<sequence>MLSVESGDDDILYRIQRRDRRVVYVTVLRPEIIPTEKRTYGPSVMDELSKLEVWNDNDWITLRVDKDSSDGRIRCIKDFREAHSVPKEYLLDHYLTYDISNLPPIRHTKSRTWEVSLNGQPSFLKIARFPHELKWIIQEIRAYHAVAESSVTPRLLGYVCESLTQERIIGILIEKVDGRCAELDDLDRCRDALDKLHRHLVHGDL</sequence>
<name>A0ABR1GGK7_9HYPO</name>
<evidence type="ECO:0000313" key="1">
    <source>
        <dbReference type="EMBL" id="KAK7393953.1"/>
    </source>
</evidence>
<evidence type="ECO:0008006" key="3">
    <source>
        <dbReference type="Google" id="ProtNLM"/>
    </source>
</evidence>
<gene>
    <name evidence="1" type="ORF">QQX98_013263</name>
</gene>
<feature type="non-terminal residue" evidence="1">
    <location>
        <position position="205"/>
    </location>
</feature>
<comment type="caution">
    <text evidence="1">The sequence shown here is derived from an EMBL/GenBank/DDBJ whole genome shotgun (WGS) entry which is preliminary data.</text>
</comment>
<proteinExistence type="predicted"/>
<dbReference type="Proteomes" id="UP001498476">
    <property type="component" value="Unassembled WGS sequence"/>
</dbReference>
<reference evidence="1 2" key="1">
    <citation type="journal article" date="2025" name="Microbiol. Resour. Announc.">
        <title>Draft genome sequences for Neonectria magnoliae and Neonectria punicea, canker pathogens of Liriodendron tulipifera and Acer saccharum in West Virginia.</title>
        <authorList>
            <person name="Petronek H.M."/>
            <person name="Kasson M.T."/>
            <person name="Metheny A.M."/>
            <person name="Stauder C.M."/>
            <person name="Lovett B."/>
            <person name="Lynch S.C."/>
            <person name="Garnas J.R."/>
            <person name="Kasson L.R."/>
            <person name="Stajich J.E."/>
        </authorList>
    </citation>
    <scope>NUCLEOTIDE SEQUENCE [LARGE SCALE GENOMIC DNA]</scope>
    <source>
        <strain evidence="1 2">NRRL 64653</strain>
    </source>
</reference>
<accession>A0ABR1GGK7</accession>
<dbReference type="InterPro" id="IPR011009">
    <property type="entry name" value="Kinase-like_dom_sf"/>
</dbReference>
<organism evidence="1 2">
    <name type="scientific">Neonectria punicea</name>
    <dbReference type="NCBI Taxonomy" id="979145"/>
    <lineage>
        <taxon>Eukaryota</taxon>
        <taxon>Fungi</taxon>
        <taxon>Dikarya</taxon>
        <taxon>Ascomycota</taxon>
        <taxon>Pezizomycotina</taxon>
        <taxon>Sordariomycetes</taxon>
        <taxon>Hypocreomycetidae</taxon>
        <taxon>Hypocreales</taxon>
        <taxon>Nectriaceae</taxon>
        <taxon>Neonectria</taxon>
    </lineage>
</organism>
<evidence type="ECO:0000313" key="2">
    <source>
        <dbReference type="Proteomes" id="UP001498476"/>
    </source>
</evidence>
<protein>
    <recommendedName>
        <fullName evidence="3">Protein kinase domain-containing protein</fullName>
    </recommendedName>
</protein>